<accession>A0A2A2LA14</accession>
<evidence type="ECO:0000256" key="1">
    <source>
        <dbReference type="SAM" id="Phobius"/>
    </source>
</evidence>
<name>A0A2A2LA14_9BILA</name>
<evidence type="ECO:0000313" key="2">
    <source>
        <dbReference type="EMBL" id="PAV83121.1"/>
    </source>
</evidence>
<gene>
    <name evidence="2" type="ORF">WR25_02788</name>
</gene>
<dbReference type="Proteomes" id="UP000218231">
    <property type="component" value="Unassembled WGS sequence"/>
</dbReference>
<keyword evidence="1" id="KW-0812">Transmembrane</keyword>
<evidence type="ECO:0000313" key="3">
    <source>
        <dbReference type="Proteomes" id="UP000218231"/>
    </source>
</evidence>
<keyword evidence="1" id="KW-1133">Transmembrane helix</keyword>
<comment type="caution">
    <text evidence="2">The sequence shown here is derived from an EMBL/GenBank/DDBJ whole genome shotgun (WGS) entry which is preliminary data.</text>
</comment>
<proteinExistence type="predicted"/>
<keyword evidence="1" id="KW-0472">Membrane</keyword>
<dbReference type="AlphaFoldDB" id="A0A2A2LA14"/>
<sequence>MRPLQVCDPATFIKSHYLCSGECGIPILISKFKFRITPSRFLPLPLPLLDSFVIDILALFVIHLHDVDEEVLVVVGLCLSLHLLLLFFHFDPPFSLKQSVTSHGQSTKLLVQLQFIYFLCIPSPNSHYSSAC</sequence>
<protein>
    <submittedName>
        <fullName evidence="2">Uncharacterized protein</fullName>
    </submittedName>
</protein>
<organism evidence="2 3">
    <name type="scientific">Diploscapter pachys</name>
    <dbReference type="NCBI Taxonomy" id="2018661"/>
    <lineage>
        <taxon>Eukaryota</taxon>
        <taxon>Metazoa</taxon>
        <taxon>Ecdysozoa</taxon>
        <taxon>Nematoda</taxon>
        <taxon>Chromadorea</taxon>
        <taxon>Rhabditida</taxon>
        <taxon>Rhabditina</taxon>
        <taxon>Rhabditomorpha</taxon>
        <taxon>Rhabditoidea</taxon>
        <taxon>Rhabditidae</taxon>
        <taxon>Diploscapter</taxon>
    </lineage>
</organism>
<dbReference type="EMBL" id="LIAE01006995">
    <property type="protein sequence ID" value="PAV83121.1"/>
    <property type="molecule type" value="Genomic_DNA"/>
</dbReference>
<reference evidence="2 3" key="1">
    <citation type="journal article" date="2017" name="Curr. Biol.">
        <title>Genome architecture and evolution of a unichromosomal asexual nematode.</title>
        <authorList>
            <person name="Fradin H."/>
            <person name="Zegar C."/>
            <person name="Gutwein M."/>
            <person name="Lucas J."/>
            <person name="Kovtun M."/>
            <person name="Corcoran D."/>
            <person name="Baugh L.R."/>
            <person name="Kiontke K."/>
            <person name="Gunsalus K."/>
            <person name="Fitch D.H."/>
            <person name="Piano F."/>
        </authorList>
    </citation>
    <scope>NUCLEOTIDE SEQUENCE [LARGE SCALE GENOMIC DNA]</scope>
    <source>
        <strain evidence="2">PF1309</strain>
    </source>
</reference>
<feature type="transmembrane region" description="Helical" evidence="1">
    <location>
        <begin position="41"/>
        <end position="65"/>
    </location>
</feature>
<keyword evidence="3" id="KW-1185">Reference proteome</keyword>
<feature type="transmembrane region" description="Helical" evidence="1">
    <location>
        <begin position="71"/>
        <end position="90"/>
    </location>
</feature>